<feature type="region of interest" description="Disordered" evidence="1">
    <location>
        <begin position="1"/>
        <end position="38"/>
    </location>
</feature>
<evidence type="ECO:0000313" key="3">
    <source>
        <dbReference type="Proteomes" id="UP001500767"/>
    </source>
</evidence>
<keyword evidence="3" id="KW-1185">Reference proteome</keyword>
<name>A0ABP6WTM7_9ACTN</name>
<gene>
    <name evidence="2" type="ORF">GCM10022197_06210</name>
</gene>
<accession>A0ABP6WTM7</accession>
<sequence length="134" mass="14512">MTKNTSTPTKPPAGQPHTWLATTASTAKARRPWTSQRVRVSRGWVGRRRPDAPDLRREGAVKDGCRLSRVRAPRVVGSPDGRAGVSAAVGRDMRPSRWGRVEPVTTCRGATGRRWSRRRVAPAAGSAGPGGRRP</sequence>
<reference evidence="3" key="1">
    <citation type="journal article" date="2019" name="Int. J. Syst. Evol. Microbiol.">
        <title>The Global Catalogue of Microorganisms (GCM) 10K type strain sequencing project: providing services to taxonomists for standard genome sequencing and annotation.</title>
        <authorList>
            <consortium name="The Broad Institute Genomics Platform"/>
            <consortium name="The Broad Institute Genome Sequencing Center for Infectious Disease"/>
            <person name="Wu L."/>
            <person name="Ma J."/>
        </authorList>
    </citation>
    <scope>NUCLEOTIDE SEQUENCE [LARGE SCALE GENOMIC DNA]</scope>
    <source>
        <strain evidence="3">JCM 16540</strain>
    </source>
</reference>
<evidence type="ECO:0000256" key="1">
    <source>
        <dbReference type="SAM" id="MobiDB-lite"/>
    </source>
</evidence>
<dbReference type="Proteomes" id="UP001500767">
    <property type="component" value="Unassembled WGS sequence"/>
</dbReference>
<organism evidence="2 3">
    <name type="scientific">Microlunatus spumicola</name>
    <dbReference type="NCBI Taxonomy" id="81499"/>
    <lineage>
        <taxon>Bacteria</taxon>
        <taxon>Bacillati</taxon>
        <taxon>Actinomycetota</taxon>
        <taxon>Actinomycetes</taxon>
        <taxon>Propionibacteriales</taxon>
        <taxon>Propionibacteriaceae</taxon>
        <taxon>Microlunatus</taxon>
    </lineage>
</organism>
<proteinExistence type="predicted"/>
<comment type="caution">
    <text evidence="2">The sequence shown here is derived from an EMBL/GenBank/DDBJ whole genome shotgun (WGS) entry which is preliminary data.</text>
</comment>
<protein>
    <submittedName>
        <fullName evidence="2">Uncharacterized protein</fullName>
    </submittedName>
</protein>
<feature type="region of interest" description="Disordered" evidence="1">
    <location>
        <begin position="112"/>
        <end position="134"/>
    </location>
</feature>
<dbReference type="EMBL" id="BAAAYR010000001">
    <property type="protein sequence ID" value="GAA3553847.1"/>
    <property type="molecule type" value="Genomic_DNA"/>
</dbReference>
<evidence type="ECO:0000313" key="2">
    <source>
        <dbReference type="EMBL" id="GAA3553847.1"/>
    </source>
</evidence>